<sequence>MRTNYINTLLVAGGISVSMLSCNKFTDIDPISEATSENAYSTRQEAEAGLVGAYDALQQEYYIWDNIIFSDVISDNYYAGGDNPEIFAADKLQVAPTNSRLFNNWTQLYSGILRANTVLDKVPAIQDPNLDDDGRREQILGEAHFLRALHYFNLVKMFGGVPLVLSTGASSPNEYQIPRATEEEVYQQVIADLEQALNSLPDKFSDESSVNKARATKGAANALLAKVYAQKADRDYNKVLIYCDAVINSPAGYSLLSNFADLFDGSHYNNAESILEVQFVGGAEANFGPQMLLPPSLSGDTWRKFMTPSHNLVNAFDSESDVVRKNSSILFENVNWLDEFWYNKANSSIPFAFKWKSASGWASTNRQYVLRLADIILLKAEALNELGRTAEARDVLNQIRQRAKISLSTAMDQEILKTVILNERRLELCQEGQRWDDLKRMGEVLEVMNRLNEIDLRTNQPVDYNMTDNKLLLPIPQQEINRNPQLVQNPGY</sequence>
<evidence type="ECO:0000256" key="5">
    <source>
        <dbReference type="ARBA" id="ARBA00023237"/>
    </source>
</evidence>
<accession>A0A1H7YM52</accession>
<protein>
    <submittedName>
        <fullName evidence="8">Starch-binding associating with outer membrane</fullName>
    </submittedName>
</protein>
<dbReference type="InterPro" id="IPR033985">
    <property type="entry name" value="SusD-like_N"/>
</dbReference>
<dbReference type="Proteomes" id="UP000199421">
    <property type="component" value="Unassembled WGS sequence"/>
</dbReference>
<keyword evidence="9" id="KW-1185">Reference proteome</keyword>
<keyword evidence="4" id="KW-0472">Membrane</keyword>
<evidence type="ECO:0000256" key="2">
    <source>
        <dbReference type="ARBA" id="ARBA00006275"/>
    </source>
</evidence>
<dbReference type="PROSITE" id="PS51257">
    <property type="entry name" value="PROKAR_LIPOPROTEIN"/>
    <property type="match status" value="1"/>
</dbReference>
<dbReference type="InterPro" id="IPR012944">
    <property type="entry name" value="SusD_RagB_dom"/>
</dbReference>
<dbReference type="RefSeq" id="WP_093332116.1">
    <property type="nucleotide sequence ID" value="NZ_FOAF01000013.1"/>
</dbReference>
<dbReference type="CDD" id="cd08977">
    <property type="entry name" value="SusD"/>
    <property type="match status" value="1"/>
</dbReference>
<keyword evidence="5" id="KW-0998">Cell outer membrane</keyword>
<dbReference type="Pfam" id="PF07980">
    <property type="entry name" value="SusD_RagB"/>
    <property type="match status" value="1"/>
</dbReference>
<dbReference type="SUPFAM" id="SSF48452">
    <property type="entry name" value="TPR-like"/>
    <property type="match status" value="1"/>
</dbReference>
<evidence type="ECO:0000256" key="3">
    <source>
        <dbReference type="ARBA" id="ARBA00022729"/>
    </source>
</evidence>
<evidence type="ECO:0000259" key="6">
    <source>
        <dbReference type="Pfam" id="PF07980"/>
    </source>
</evidence>
<evidence type="ECO:0000256" key="4">
    <source>
        <dbReference type="ARBA" id="ARBA00023136"/>
    </source>
</evidence>
<feature type="domain" description="RagB/SusD" evidence="6">
    <location>
        <begin position="341"/>
        <end position="492"/>
    </location>
</feature>
<dbReference type="EMBL" id="FOAF01000013">
    <property type="protein sequence ID" value="SEM47033.1"/>
    <property type="molecule type" value="Genomic_DNA"/>
</dbReference>
<dbReference type="GO" id="GO:0009279">
    <property type="term" value="C:cell outer membrane"/>
    <property type="evidence" value="ECO:0007669"/>
    <property type="project" value="UniProtKB-SubCell"/>
</dbReference>
<organism evidence="8 9">
    <name type="scientific">Olivibacter domesticus</name>
    <name type="common">Pseudosphingobacterium domesticum</name>
    <dbReference type="NCBI Taxonomy" id="407022"/>
    <lineage>
        <taxon>Bacteria</taxon>
        <taxon>Pseudomonadati</taxon>
        <taxon>Bacteroidota</taxon>
        <taxon>Sphingobacteriia</taxon>
        <taxon>Sphingobacteriales</taxon>
        <taxon>Sphingobacteriaceae</taxon>
        <taxon>Olivibacter</taxon>
    </lineage>
</organism>
<evidence type="ECO:0000256" key="1">
    <source>
        <dbReference type="ARBA" id="ARBA00004442"/>
    </source>
</evidence>
<evidence type="ECO:0000313" key="9">
    <source>
        <dbReference type="Proteomes" id="UP000199421"/>
    </source>
</evidence>
<comment type="subcellular location">
    <subcellularLocation>
        <location evidence="1">Cell outer membrane</location>
    </subcellularLocation>
</comment>
<dbReference type="Pfam" id="PF14322">
    <property type="entry name" value="SusD-like_3"/>
    <property type="match status" value="1"/>
</dbReference>
<proteinExistence type="inferred from homology"/>
<evidence type="ECO:0000313" key="8">
    <source>
        <dbReference type="EMBL" id="SEM47033.1"/>
    </source>
</evidence>
<gene>
    <name evidence="8" type="ORF">SAMN05661044_05284</name>
</gene>
<dbReference type="AlphaFoldDB" id="A0A1H7YM52"/>
<dbReference type="Gene3D" id="1.25.40.390">
    <property type="match status" value="1"/>
</dbReference>
<dbReference type="STRING" id="407022.SAMN05661044_05284"/>
<comment type="similarity">
    <text evidence="2">Belongs to the SusD family.</text>
</comment>
<feature type="domain" description="SusD-like N-terminal" evidence="7">
    <location>
        <begin position="41"/>
        <end position="228"/>
    </location>
</feature>
<reference evidence="9" key="1">
    <citation type="submission" date="2016-10" db="EMBL/GenBank/DDBJ databases">
        <authorList>
            <person name="Varghese N."/>
            <person name="Submissions S."/>
        </authorList>
    </citation>
    <scope>NUCLEOTIDE SEQUENCE [LARGE SCALE GENOMIC DNA]</scope>
    <source>
        <strain evidence="9">DSM 18733</strain>
    </source>
</reference>
<dbReference type="InterPro" id="IPR011990">
    <property type="entry name" value="TPR-like_helical_dom_sf"/>
</dbReference>
<keyword evidence="3" id="KW-0732">Signal</keyword>
<name>A0A1H7YM52_OLID1</name>
<evidence type="ECO:0000259" key="7">
    <source>
        <dbReference type="Pfam" id="PF14322"/>
    </source>
</evidence>
<dbReference type="OrthoDB" id="993981at2"/>